<keyword evidence="1 2" id="KW-0732">Signal</keyword>
<dbReference type="SUPFAM" id="SSF49464">
    <property type="entry name" value="Carboxypeptidase regulatory domain-like"/>
    <property type="match status" value="1"/>
</dbReference>
<evidence type="ECO:0000313" key="5">
    <source>
        <dbReference type="Proteomes" id="UP001549749"/>
    </source>
</evidence>
<dbReference type="Pfam" id="PF07715">
    <property type="entry name" value="Plug"/>
    <property type="match status" value="1"/>
</dbReference>
<proteinExistence type="predicted"/>
<dbReference type="EMBL" id="JBEXAC010000001">
    <property type="protein sequence ID" value="MET6997121.1"/>
    <property type="molecule type" value="Genomic_DNA"/>
</dbReference>
<dbReference type="RefSeq" id="WP_354659760.1">
    <property type="nucleotide sequence ID" value="NZ_JBEXAC010000001.1"/>
</dbReference>
<dbReference type="InterPro" id="IPR039426">
    <property type="entry name" value="TonB-dep_rcpt-like"/>
</dbReference>
<dbReference type="InterPro" id="IPR008969">
    <property type="entry name" value="CarboxyPept-like_regulatory"/>
</dbReference>
<dbReference type="SUPFAM" id="SSF56935">
    <property type="entry name" value="Porins"/>
    <property type="match status" value="1"/>
</dbReference>
<feature type="signal peptide" evidence="2">
    <location>
        <begin position="1"/>
        <end position="18"/>
    </location>
</feature>
<protein>
    <submittedName>
        <fullName evidence="4">Carboxypeptidase-like regulatory domain-containing protein</fullName>
    </submittedName>
</protein>
<evidence type="ECO:0000259" key="3">
    <source>
        <dbReference type="Pfam" id="PF07715"/>
    </source>
</evidence>
<feature type="chain" id="PRO_5046868793" evidence="2">
    <location>
        <begin position="19"/>
        <end position="872"/>
    </location>
</feature>
<dbReference type="InterPro" id="IPR012910">
    <property type="entry name" value="Plug_dom"/>
</dbReference>
<evidence type="ECO:0000256" key="1">
    <source>
        <dbReference type="ARBA" id="ARBA00022729"/>
    </source>
</evidence>
<keyword evidence="5" id="KW-1185">Reference proteome</keyword>
<evidence type="ECO:0000256" key="2">
    <source>
        <dbReference type="SAM" id="SignalP"/>
    </source>
</evidence>
<evidence type="ECO:0000313" key="4">
    <source>
        <dbReference type="EMBL" id="MET6997121.1"/>
    </source>
</evidence>
<dbReference type="PANTHER" id="PTHR30069:SF29">
    <property type="entry name" value="HEMOGLOBIN AND HEMOGLOBIN-HAPTOGLOBIN-BINDING PROTEIN 1-RELATED"/>
    <property type="match status" value="1"/>
</dbReference>
<dbReference type="Proteomes" id="UP001549749">
    <property type="component" value="Unassembled WGS sequence"/>
</dbReference>
<comment type="caution">
    <text evidence="4">The sequence shown here is derived from an EMBL/GenBank/DDBJ whole genome shotgun (WGS) entry which is preliminary data.</text>
</comment>
<gene>
    <name evidence="4" type="ORF">ABR189_07060</name>
</gene>
<reference evidence="4 5" key="1">
    <citation type="submission" date="2024-06" db="EMBL/GenBank/DDBJ databases">
        <title>Chitinophaga defluvii sp. nov., isolated from municipal sewage.</title>
        <authorList>
            <person name="Zhang L."/>
        </authorList>
    </citation>
    <scope>NUCLEOTIDE SEQUENCE [LARGE SCALE GENOMIC DNA]</scope>
    <source>
        <strain evidence="4 5">H8</strain>
    </source>
</reference>
<dbReference type="PANTHER" id="PTHR30069">
    <property type="entry name" value="TONB-DEPENDENT OUTER MEMBRANE RECEPTOR"/>
    <property type="match status" value="1"/>
</dbReference>
<name>A0ABV2T260_9BACT</name>
<dbReference type="Gene3D" id="2.170.130.10">
    <property type="entry name" value="TonB-dependent receptor, plug domain"/>
    <property type="match status" value="1"/>
</dbReference>
<dbReference type="InterPro" id="IPR037066">
    <property type="entry name" value="Plug_dom_sf"/>
</dbReference>
<sequence>MYFTFFNLCFFSTTSSIAQTTPTSLLLKAYSPSRTHGTILFFLQDIQQKTGIPITYSSTYLPLSNKVVLTGIEHTVGDALATVLRETGIGMTEINGKLLLLKNVEAPAYHTISGFVKEAGSNEAIIGVSVYDPVSRKGTTTNAYGFYSLLIPDTCRQLVFSHIGYEAIIHRLSDNSREQDIFLETRNLLQTVVVKGAGDSVIIQPGHLSMPVSYLDNFPALLGEKDVLKSLQLYPGTGSSLESSSNLLIRGGSADQNLYLLDGVPLYHTGHLFGLFSIFNGDALKDVQFYRDGFPARYGGRLSSVVDIRTKDGNMLEWHGKTTISPLAANILVEGPIKKQKSAVQLSVRRSLVDALYRSRELRKYGNYYLYDINFKLNQVINKKNRVYLSFYTGQDKLVVNSDNPVLPLFDNYSFAWSNITGSLKWATVFNPRLFSHTYFTYGRFFNKFYQTSVVPLPFNDSIFVTGKGISRIQDLSIRNETEYALNSTHRLSFGAGYIYHNFAPTAYKTNVHSSEPIHRNAPKYYMSEFNTYLEDELNLLENKITLQLGAHFAGLAQENSLYTSLQPRLLFRWNMQKGQYLQASFSKMTQFIHLLTTPIINLPTDLWVPSTDNIKPEHAFSYSISYQKQWSNTYNFGGNIYFKQMKDIVTTNTVLNIFDNSDLWEKKVVTGNGYNYGTELSLEKMKGRFTGIISYTLSWAFRQFDKLNGGLIYPYKDDRRHNLSLALKYKVTPRWNVSASWKYASGAPFTLPQQIYPDFDQARNIGGYLDERYSPFRSYLPNYLQYITSINNFRLKPVHHLDLGTTIYLGTNKPYQHIISAGIYNVYNRRNPFIVSYDQFSLLNFNSEYALSLYQYSIFRALPYLSYTFKF</sequence>
<accession>A0ABV2T260</accession>
<organism evidence="4 5">
    <name type="scientific">Chitinophaga defluvii</name>
    <dbReference type="NCBI Taxonomy" id="3163343"/>
    <lineage>
        <taxon>Bacteria</taxon>
        <taxon>Pseudomonadati</taxon>
        <taxon>Bacteroidota</taxon>
        <taxon>Chitinophagia</taxon>
        <taxon>Chitinophagales</taxon>
        <taxon>Chitinophagaceae</taxon>
        <taxon>Chitinophaga</taxon>
    </lineage>
</organism>
<feature type="domain" description="TonB-dependent receptor plug" evidence="3">
    <location>
        <begin position="226"/>
        <end position="301"/>
    </location>
</feature>
<dbReference type="Pfam" id="PF13715">
    <property type="entry name" value="CarbopepD_reg_2"/>
    <property type="match status" value="1"/>
</dbReference>